<evidence type="ECO:0000256" key="4">
    <source>
        <dbReference type="ARBA" id="ARBA00021268"/>
    </source>
</evidence>
<dbReference type="EMBL" id="MU004186">
    <property type="protein sequence ID" value="KAF2497714.1"/>
    <property type="molecule type" value="Genomic_DNA"/>
</dbReference>
<evidence type="ECO:0000256" key="13">
    <source>
        <dbReference type="SAM" id="MobiDB-lite"/>
    </source>
</evidence>
<dbReference type="OrthoDB" id="10253098at2759"/>
<feature type="binding site" evidence="11">
    <location>
        <begin position="279"/>
        <end position="281"/>
    </location>
    <ligand>
        <name>acetyl-CoA</name>
        <dbReference type="ChEBI" id="CHEBI:57288"/>
    </ligand>
</feature>
<dbReference type="GO" id="GO:0005737">
    <property type="term" value="C:cytoplasm"/>
    <property type="evidence" value="ECO:0007669"/>
    <property type="project" value="UniProtKB-SubCell"/>
</dbReference>
<evidence type="ECO:0000259" key="14">
    <source>
        <dbReference type="Pfam" id="PF10394"/>
    </source>
</evidence>
<evidence type="ECO:0000256" key="1">
    <source>
        <dbReference type="ARBA" id="ARBA00004123"/>
    </source>
</evidence>
<evidence type="ECO:0000256" key="3">
    <source>
        <dbReference type="ARBA" id="ARBA00013184"/>
    </source>
</evidence>
<keyword evidence="9" id="KW-0963">Cytoplasm</keyword>
<comment type="function">
    <text evidence="9">Catalytic component of the histone acetylase B (HAT-B) complex. Has intrinsic substrate specificity that modifies lysine in recognition sequence GXGKXG. Involved in DNA double-strand break repair.</text>
</comment>
<dbReference type="InterPro" id="IPR019467">
    <property type="entry name" value="Hat1_N"/>
</dbReference>
<dbReference type="InterPro" id="IPR016181">
    <property type="entry name" value="Acyl_CoA_acyltransferase"/>
</dbReference>
<feature type="domain" description="Histone acetyl transferase HAT1 N-terminal" evidence="14">
    <location>
        <begin position="11"/>
        <end position="171"/>
    </location>
</feature>
<keyword evidence="5 9" id="KW-0808">Transferase</keyword>
<comment type="subcellular location">
    <subcellularLocation>
        <location evidence="9">Cytoplasm</location>
    </subcellularLocation>
    <subcellularLocation>
        <location evidence="1 9">Nucleus</location>
    </subcellularLocation>
</comment>
<dbReference type="EC" id="2.3.1.48" evidence="3 9"/>
<dbReference type="Gene3D" id="3.40.630.30">
    <property type="match status" value="1"/>
</dbReference>
<comment type="similarity">
    <text evidence="2 9">Belongs to the HAT1 family.</text>
</comment>
<evidence type="ECO:0000256" key="5">
    <source>
        <dbReference type="ARBA" id="ARBA00022679"/>
    </source>
</evidence>
<comment type="catalytic activity">
    <reaction evidence="8 9">
        <text>L-lysyl-[protein] + acetyl-CoA = N(6)-acetyl-L-lysyl-[protein] + CoA + H(+)</text>
        <dbReference type="Rhea" id="RHEA:45948"/>
        <dbReference type="Rhea" id="RHEA-COMP:9752"/>
        <dbReference type="Rhea" id="RHEA-COMP:10731"/>
        <dbReference type="ChEBI" id="CHEBI:15378"/>
        <dbReference type="ChEBI" id="CHEBI:29969"/>
        <dbReference type="ChEBI" id="CHEBI:57287"/>
        <dbReference type="ChEBI" id="CHEBI:57288"/>
        <dbReference type="ChEBI" id="CHEBI:61930"/>
        <dbReference type="EC" id="2.3.1.48"/>
    </reaction>
</comment>
<dbReference type="AlphaFoldDB" id="A0A6A6R0F0"/>
<accession>A0A6A6R0F0</accession>
<evidence type="ECO:0000256" key="10">
    <source>
        <dbReference type="PIRSR" id="PIRSR038084-1"/>
    </source>
</evidence>
<feature type="binding site" evidence="11">
    <location>
        <position position="317"/>
    </location>
    <ligand>
        <name>acetyl-CoA</name>
        <dbReference type="ChEBI" id="CHEBI:57288"/>
    </ligand>
</feature>
<dbReference type="SUPFAM" id="SSF55729">
    <property type="entry name" value="Acyl-CoA N-acyltransferases (Nat)"/>
    <property type="match status" value="1"/>
</dbReference>
<organism evidence="15 16">
    <name type="scientific">Lophium mytilinum</name>
    <dbReference type="NCBI Taxonomy" id="390894"/>
    <lineage>
        <taxon>Eukaryota</taxon>
        <taxon>Fungi</taxon>
        <taxon>Dikarya</taxon>
        <taxon>Ascomycota</taxon>
        <taxon>Pezizomycotina</taxon>
        <taxon>Dothideomycetes</taxon>
        <taxon>Pleosporomycetidae</taxon>
        <taxon>Mytilinidiales</taxon>
        <taxon>Mytilinidiaceae</taxon>
        <taxon>Lophium</taxon>
    </lineage>
</organism>
<dbReference type="GO" id="GO:0005634">
    <property type="term" value="C:nucleus"/>
    <property type="evidence" value="ECO:0007669"/>
    <property type="project" value="UniProtKB-SubCell"/>
</dbReference>
<evidence type="ECO:0000313" key="15">
    <source>
        <dbReference type="EMBL" id="KAF2497714.1"/>
    </source>
</evidence>
<feature type="active site" description="Proton donor/acceptor" evidence="10">
    <location>
        <position position="314"/>
    </location>
</feature>
<dbReference type="GO" id="GO:0042393">
    <property type="term" value="F:histone binding"/>
    <property type="evidence" value="ECO:0007669"/>
    <property type="project" value="InterPro"/>
</dbReference>
<feature type="binding site" evidence="11">
    <location>
        <begin position="286"/>
        <end position="292"/>
    </location>
    <ligand>
        <name>acetyl-CoA</name>
        <dbReference type="ChEBI" id="CHEBI:57288"/>
    </ligand>
</feature>
<dbReference type="InterPro" id="IPR017380">
    <property type="entry name" value="Hist_AcTrfase_B-typ_cat-su"/>
</dbReference>
<reference evidence="15" key="1">
    <citation type="journal article" date="2020" name="Stud. Mycol.">
        <title>101 Dothideomycetes genomes: a test case for predicting lifestyles and emergence of pathogens.</title>
        <authorList>
            <person name="Haridas S."/>
            <person name="Albert R."/>
            <person name="Binder M."/>
            <person name="Bloem J."/>
            <person name="Labutti K."/>
            <person name="Salamov A."/>
            <person name="Andreopoulos B."/>
            <person name="Baker S."/>
            <person name="Barry K."/>
            <person name="Bills G."/>
            <person name="Bluhm B."/>
            <person name="Cannon C."/>
            <person name="Castanera R."/>
            <person name="Culley D."/>
            <person name="Daum C."/>
            <person name="Ezra D."/>
            <person name="Gonzalez J."/>
            <person name="Henrissat B."/>
            <person name="Kuo A."/>
            <person name="Liang C."/>
            <person name="Lipzen A."/>
            <person name="Lutzoni F."/>
            <person name="Magnuson J."/>
            <person name="Mondo S."/>
            <person name="Nolan M."/>
            <person name="Ohm R."/>
            <person name="Pangilinan J."/>
            <person name="Park H.-J."/>
            <person name="Ramirez L."/>
            <person name="Alfaro M."/>
            <person name="Sun H."/>
            <person name="Tritt A."/>
            <person name="Yoshinaga Y."/>
            <person name="Zwiers L.-H."/>
            <person name="Turgeon B."/>
            <person name="Goodwin S."/>
            <person name="Spatafora J."/>
            <person name="Crous P."/>
            <person name="Grigoriev I."/>
        </authorList>
    </citation>
    <scope>NUCLEOTIDE SEQUENCE</scope>
    <source>
        <strain evidence="15">CBS 269.34</strain>
    </source>
</reference>
<feature type="compositionally biased region" description="Acidic residues" evidence="13">
    <location>
        <begin position="498"/>
        <end position="511"/>
    </location>
</feature>
<comment type="subunit">
    <text evidence="9">Component of the HAT-B complex composed of at least HAT1 and HAT2. The HAT-B complex binds to histone H4 tail.</text>
</comment>
<dbReference type="InterPro" id="IPR013523">
    <property type="entry name" value="Hist_AcTrfase_HAT1_C"/>
</dbReference>
<keyword evidence="16" id="KW-1185">Reference proteome</keyword>
<dbReference type="GO" id="GO:0000781">
    <property type="term" value="C:chromosome, telomeric region"/>
    <property type="evidence" value="ECO:0007669"/>
    <property type="project" value="GOC"/>
</dbReference>
<feature type="region of interest" description="Disordered" evidence="13">
    <location>
        <begin position="473"/>
        <end position="523"/>
    </location>
</feature>
<keyword evidence="7 9" id="KW-0012">Acyltransferase</keyword>
<name>A0A6A6R0F0_9PEZI</name>
<evidence type="ECO:0000256" key="11">
    <source>
        <dbReference type="PIRSR" id="PIRSR038084-2"/>
    </source>
</evidence>
<dbReference type="PANTHER" id="PTHR12046">
    <property type="entry name" value="HISTONE ACETYLTRANSFERASE TYPE B CATALYTIC SUBUNIT"/>
    <property type="match status" value="1"/>
</dbReference>
<dbReference type="PIRSF" id="PIRSF038084">
    <property type="entry name" value="HAT-B_cat"/>
    <property type="match status" value="1"/>
</dbReference>
<gene>
    <name evidence="15" type="ORF">BU16DRAFT_525326</name>
</gene>
<proteinExistence type="inferred from homology"/>
<dbReference type="GO" id="GO:0004402">
    <property type="term" value="F:histone acetyltransferase activity"/>
    <property type="evidence" value="ECO:0007669"/>
    <property type="project" value="UniProtKB-UniRule"/>
</dbReference>
<dbReference type="InterPro" id="IPR037113">
    <property type="entry name" value="Hat1_N_sf"/>
</dbReference>
<evidence type="ECO:0000256" key="9">
    <source>
        <dbReference type="PIRNR" id="PIRNR038084"/>
    </source>
</evidence>
<evidence type="ECO:0000256" key="8">
    <source>
        <dbReference type="ARBA" id="ARBA00048017"/>
    </source>
</evidence>
<evidence type="ECO:0000256" key="6">
    <source>
        <dbReference type="ARBA" id="ARBA00023242"/>
    </source>
</evidence>
<keyword evidence="6 9" id="KW-0539">Nucleus</keyword>
<dbReference type="GO" id="GO:0031509">
    <property type="term" value="P:subtelomeric heterochromatin formation"/>
    <property type="evidence" value="ECO:0007669"/>
    <property type="project" value="InterPro"/>
</dbReference>
<feature type="site" description="Interaction with histone H4 N-terminus" evidence="12">
    <location>
        <position position="191"/>
    </location>
</feature>
<evidence type="ECO:0000256" key="7">
    <source>
        <dbReference type="ARBA" id="ARBA00023315"/>
    </source>
</evidence>
<evidence type="ECO:0000256" key="12">
    <source>
        <dbReference type="PIRSR" id="PIRSR038084-3"/>
    </source>
</evidence>
<evidence type="ECO:0000256" key="2">
    <source>
        <dbReference type="ARBA" id="ARBA00010543"/>
    </source>
</evidence>
<dbReference type="Proteomes" id="UP000799750">
    <property type="component" value="Unassembled WGS sequence"/>
</dbReference>
<dbReference type="Gene3D" id="3.90.360.10">
    <property type="entry name" value="Histone acetyl transferase 1 (HAT1), N-terminal domain"/>
    <property type="match status" value="1"/>
</dbReference>
<evidence type="ECO:0000313" key="16">
    <source>
        <dbReference type="Proteomes" id="UP000799750"/>
    </source>
</evidence>
<dbReference type="Pfam" id="PF21184">
    <property type="entry name" value="HAT1_C_fung"/>
    <property type="match status" value="1"/>
</dbReference>
<sequence length="523" mass="60432">MEEITTDFEKWLTPANDAFNLNLVRPTSEAGDPQRIFEEPFHPEFTLDMFPQEEMIIGYSDLELNLDFRANDLKPSLQISYGEKWKGVGELKPMDLNEVLKKFLPPYAFEGVEDDSTGPDATDSSWKPPGKHMKSYALHGRQFEIWSASFSDPVARDIFRRMQIFIPFFVDGGSVQQLDDESEDAWQIHRWTLFLTYEVTPLKKMPGVSPYTLVGFATSYKHWIYPTKEVMEATQTKSFFPDPEKPPVPLQSAIDPQTSEYLEPYDQLSGPSRECISQFAILPPYQKQSHGSHLYDTMFAAFVALPNIYEITVEMPNQAFDDMRDWCDLLYLRKIPEFTALTLPTAIESKELAKDAPIPKDKIIGSEKALTALRHKCKITTRQFQRLVEMQLLSTIPVGNRSVSRLTRKEKSKDENDRRFYFWRLAQKQRLYLHNFDSLMQIEADERIERVAETANIVQADWERLLEGAKRRAEWRAQDGDSASAGLRGPKRRRVVESEEDDEDEDEDADERETVAAKRPKVS</sequence>
<protein>
    <recommendedName>
        <fullName evidence="4 9">Histone acetyltransferase type B catalytic subunit</fullName>
        <ecNumber evidence="3 9">2.3.1.48</ecNumber>
    </recommendedName>
</protein>
<dbReference type="Pfam" id="PF10394">
    <property type="entry name" value="Hat1_N"/>
    <property type="match status" value="1"/>
</dbReference>
<dbReference type="Gene3D" id="1.10.10.390">
    <property type="match status" value="1"/>
</dbReference>